<dbReference type="PANTHER" id="PTHR33064:SF37">
    <property type="entry name" value="RIBONUCLEASE H"/>
    <property type="match status" value="1"/>
</dbReference>
<dbReference type="InterPro" id="IPR043502">
    <property type="entry name" value="DNA/RNA_pol_sf"/>
</dbReference>
<evidence type="ECO:0000259" key="1">
    <source>
        <dbReference type="Pfam" id="PF17919"/>
    </source>
</evidence>
<name>A0AAD7WNE9_9TELE</name>
<proteinExistence type="predicted"/>
<dbReference type="SUPFAM" id="SSF56672">
    <property type="entry name" value="DNA/RNA polymerases"/>
    <property type="match status" value="1"/>
</dbReference>
<dbReference type="InterPro" id="IPR051320">
    <property type="entry name" value="Viral_Replic_Matur_Polypro"/>
</dbReference>
<dbReference type="AlphaFoldDB" id="A0AAD7WNE9"/>
<dbReference type="Pfam" id="PF17919">
    <property type="entry name" value="RT_RNaseH_2"/>
    <property type="match status" value="1"/>
</dbReference>
<reference evidence="2" key="1">
    <citation type="journal article" date="2023" name="Science">
        <title>Genome structures resolve the early diversification of teleost fishes.</title>
        <authorList>
            <person name="Parey E."/>
            <person name="Louis A."/>
            <person name="Montfort J."/>
            <person name="Bouchez O."/>
            <person name="Roques C."/>
            <person name="Iampietro C."/>
            <person name="Lluch J."/>
            <person name="Castinel A."/>
            <person name="Donnadieu C."/>
            <person name="Desvignes T."/>
            <person name="Floi Bucao C."/>
            <person name="Jouanno E."/>
            <person name="Wen M."/>
            <person name="Mejri S."/>
            <person name="Dirks R."/>
            <person name="Jansen H."/>
            <person name="Henkel C."/>
            <person name="Chen W.J."/>
            <person name="Zahm M."/>
            <person name="Cabau C."/>
            <person name="Klopp C."/>
            <person name="Thompson A.W."/>
            <person name="Robinson-Rechavi M."/>
            <person name="Braasch I."/>
            <person name="Lecointre G."/>
            <person name="Bobe J."/>
            <person name="Postlethwait J.H."/>
            <person name="Berthelot C."/>
            <person name="Roest Crollius H."/>
            <person name="Guiguen Y."/>
        </authorList>
    </citation>
    <scope>NUCLEOTIDE SEQUENCE</scope>
    <source>
        <strain evidence="2">NC1722</strain>
    </source>
</reference>
<gene>
    <name evidence="2" type="ORF">AAFF_G00351340</name>
</gene>
<evidence type="ECO:0000313" key="3">
    <source>
        <dbReference type="Proteomes" id="UP001221898"/>
    </source>
</evidence>
<dbReference type="Gene3D" id="3.10.20.370">
    <property type="match status" value="1"/>
</dbReference>
<dbReference type="PANTHER" id="PTHR33064">
    <property type="entry name" value="POL PROTEIN"/>
    <property type="match status" value="1"/>
</dbReference>
<feature type="domain" description="Reverse transcriptase/retrotransposon-derived protein RNase H-like" evidence="1">
    <location>
        <begin position="10"/>
        <end position="108"/>
    </location>
</feature>
<protein>
    <recommendedName>
        <fullName evidence="1">Reverse transcriptase/retrotransposon-derived protein RNase H-like domain-containing protein</fullName>
    </recommendedName>
</protein>
<dbReference type="EMBL" id="JAINUG010000058">
    <property type="protein sequence ID" value="KAJ8403362.1"/>
    <property type="molecule type" value="Genomic_DNA"/>
</dbReference>
<dbReference type="Proteomes" id="UP001221898">
    <property type="component" value="Unassembled WGS sequence"/>
</dbReference>
<dbReference type="InterPro" id="IPR041577">
    <property type="entry name" value="RT_RNaseH_2"/>
</dbReference>
<evidence type="ECO:0000313" key="2">
    <source>
        <dbReference type="EMBL" id="KAJ8403362.1"/>
    </source>
</evidence>
<sequence length="134" mass="14862">MVQKDRAFAWLEECQEAFSSLQRALIGAAVLAPTDPILPFILGTDANNVGMGEVLAQVGPEGEGVVTYFSRMFDKAKQRYCVTRWKLRAVLLASRHFKYYLWGLPFTVRPLCSPVAHVIQRARGAPLDRGAPGL</sequence>
<keyword evidence="3" id="KW-1185">Reference proteome</keyword>
<accession>A0AAD7WNE9</accession>
<comment type="caution">
    <text evidence="2">The sequence shown here is derived from an EMBL/GenBank/DDBJ whole genome shotgun (WGS) entry which is preliminary data.</text>
</comment>
<organism evidence="2 3">
    <name type="scientific">Aldrovandia affinis</name>
    <dbReference type="NCBI Taxonomy" id="143900"/>
    <lineage>
        <taxon>Eukaryota</taxon>
        <taxon>Metazoa</taxon>
        <taxon>Chordata</taxon>
        <taxon>Craniata</taxon>
        <taxon>Vertebrata</taxon>
        <taxon>Euteleostomi</taxon>
        <taxon>Actinopterygii</taxon>
        <taxon>Neopterygii</taxon>
        <taxon>Teleostei</taxon>
        <taxon>Notacanthiformes</taxon>
        <taxon>Halosauridae</taxon>
        <taxon>Aldrovandia</taxon>
    </lineage>
</organism>